<sequence length="95" mass="11029">MWFSPELIHTHPLSRIIRSNRNRTKVGMAVTWELHQREVGNLRRIIDKAKEWFPMLAEFLCIEKLCRSDGLSGKHTDELLQGKLFVVTGKLQSGK</sequence>
<proteinExistence type="predicted"/>
<dbReference type="AlphaFoldDB" id="A0A379DJ07"/>
<gene>
    <name evidence="1" type="ORF">NCTC13100_01154</name>
</gene>
<accession>A0A379DJ07</accession>
<dbReference type="Proteomes" id="UP000254263">
    <property type="component" value="Unassembled WGS sequence"/>
</dbReference>
<name>A0A379DJ07_9PORP</name>
<evidence type="ECO:0000313" key="2">
    <source>
        <dbReference type="Proteomes" id="UP000254263"/>
    </source>
</evidence>
<protein>
    <submittedName>
        <fullName evidence="1">Uncharacterized protein</fullName>
    </submittedName>
</protein>
<organism evidence="1 2">
    <name type="scientific">Porphyromonas macacae</name>
    <dbReference type="NCBI Taxonomy" id="28115"/>
    <lineage>
        <taxon>Bacteria</taxon>
        <taxon>Pseudomonadati</taxon>
        <taxon>Bacteroidota</taxon>
        <taxon>Bacteroidia</taxon>
        <taxon>Bacteroidales</taxon>
        <taxon>Porphyromonadaceae</taxon>
        <taxon>Porphyromonas</taxon>
    </lineage>
</organism>
<dbReference type="EMBL" id="UGTI01000001">
    <property type="protein sequence ID" value="SUB78003.1"/>
    <property type="molecule type" value="Genomic_DNA"/>
</dbReference>
<evidence type="ECO:0000313" key="1">
    <source>
        <dbReference type="EMBL" id="SUB78003.1"/>
    </source>
</evidence>
<reference evidence="1 2" key="1">
    <citation type="submission" date="2018-06" db="EMBL/GenBank/DDBJ databases">
        <authorList>
            <consortium name="Pathogen Informatics"/>
            <person name="Doyle S."/>
        </authorList>
    </citation>
    <scope>NUCLEOTIDE SEQUENCE [LARGE SCALE GENOMIC DNA]</scope>
    <source>
        <strain evidence="1 2">NCTC13100</strain>
    </source>
</reference>